<evidence type="ECO:0000313" key="2">
    <source>
        <dbReference type="Proteomes" id="UP000006684"/>
    </source>
</evidence>
<keyword evidence="1" id="KW-0067">ATP-binding</keyword>
<sequence length="420" mass="46919">MDALIIRAMCNKKVFDRLRKSIPGSMMAPDTNSMLGWVALYWSTYPEDAEVSWSSFNTMLSLRGTHLTPEDMATMRLLVSQVQKVSDADVAGTVRMLAELAYSGEVAAVNQRYQDGDDIDIMAELKNLQRKYSETVKTQDSLLQWENRNVDDILAANDEQGGLKFRFLPVLESRIRGARGGDCIAVAAPVDAGKTSLLSCIVVDWVEQMVQQPEVYGNRPILWLVNESLASRTVPRLYQAATHWTLQQIREAHQKGEFAPEYLKKVGTWDRIRVKDAHSLTMAQIATLLEEMNPAALVVDMVANIKGGTMETEHQNLEAKWQELRVLGCEHDCVMLGTMQMSAEGYDLLYPPLTALKQSKIGVQGALDLALFMGRLDPQSKPEYIDIRGISTPKNKMPLSGQQASSQFEVVFHGGVCQFE</sequence>
<dbReference type="Proteomes" id="UP000006684">
    <property type="component" value="Segment"/>
</dbReference>
<dbReference type="Pfam" id="PF13481">
    <property type="entry name" value="AAA_25"/>
    <property type="match status" value="1"/>
</dbReference>
<dbReference type="OrthoDB" id="8207at10239"/>
<dbReference type="GO" id="GO:0004386">
    <property type="term" value="F:helicase activity"/>
    <property type="evidence" value="ECO:0007669"/>
    <property type="project" value="UniProtKB-KW"/>
</dbReference>
<reference evidence="2" key="1">
    <citation type="journal article" date="2011" name="Appl. Environ. Microbiol.">
        <title>Bacteriophages LIMElight and LIMEzero of Pantoea agglomerans, belonging to the "phiKMV-like viruses".</title>
        <authorList>
            <person name="Adriaenssens E.M."/>
            <person name="Ceyssens P.J."/>
            <person name="Dunon V."/>
            <person name="Ackermann H.W."/>
            <person name="Van Vaerenbergh J."/>
            <person name="Maes M."/>
            <person name="De Proft M."/>
            <person name="Lavigne R."/>
        </authorList>
    </citation>
    <scope>NUCLEOTIDE SEQUENCE [LARGE SCALE GENOMIC DNA]</scope>
</reference>
<organism evidence="1 2">
    <name type="scientific">Pantoea phage LIMElight</name>
    <dbReference type="NCBI Taxonomy" id="881915"/>
    <lineage>
        <taxon>Viruses</taxon>
        <taxon>Duplodnaviria</taxon>
        <taxon>Heunggongvirae</taxon>
        <taxon>Uroviricota</taxon>
        <taxon>Caudoviricetes</taxon>
        <taxon>Autographivirales</taxon>
        <taxon>Autoscriptoviridae</taxon>
        <taxon>Slopekvirinae</taxon>
        <taxon>Limelightvirus</taxon>
        <taxon>Limelightvirus limelight</taxon>
    </lineage>
</organism>
<dbReference type="EMBL" id="FR687252">
    <property type="protein sequence ID" value="CBW54782.1"/>
    <property type="molecule type" value="Genomic_DNA"/>
</dbReference>
<dbReference type="GeneID" id="14006747"/>
<dbReference type="Gene3D" id="3.40.50.300">
    <property type="entry name" value="P-loop containing nucleotide triphosphate hydrolases"/>
    <property type="match status" value="1"/>
</dbReference>
<dbReference type="InterPro" id="IPR027417">
    <property type="entry name" value="P-loop_NTPase"/>
</dbReference>
<keyword evidence="1" id="KW-0378">Hydrolase</keyword>
<proteinExistence type="predicted"/>
<keyword evidence="1" id="KW-0547">Nucleotide-binding</keyword>
<dbReference type="RefSeq" id="YP_007002877.1">
    <property type="nucleotide sequence ID" value="NC_019454.1"/>
</dbReference>
<keyword evidence="2" id="KW-1185">Reference proteome</keyword>
<dbReference type="SUPFAM" id="SSF52540">
    <property type="entry name" value="P-loop containing nucleoside triphosphate hydrolases"/>
    <property type="match status" value="1"/>
</dbReference>
<evidence type="ECO:0000313" key="1">
    <source>
        <dbReference type="EMBL" id="CBW54782.1"/>
    </source>
</evidence>
<name>E1Y3T0_9CAUD</name>
<accession>E1Y3T0</accession>
<keyword evidence="1" id="KW-0347">Helicase</keyword>
<dbReference type="KEGG" id="vg:14006747"/>
<protein>
    <submittedName>
        <fullName evidence="1">Putative DNA helicase</fullName>
    </submittedName>
</protein>